<dbReference type="RefSeq" id="WP_317568725.1">
    <property type="nucleotide sequence ID" value="NZ_JAWLKA010000007.1"/>
</dbReference>
<dbReference type="PRINTS" id="PR00080">
    <property type="entry name" value="SDRFAMILY"/>
</dbReference>
<dbReference type="PANTHER" id="PTHR42760:SF122">
    <property type="entry name" value="NAD(P)-BINDING PROTEIN"/>
    <property type="match status" value="1"/>
</dbReference>
<sequence length="254" mass="26159">MTETLSEAPEHQSSAPTRRLLGRRIVVTGAASGIGRATARLLASEGASVALLDRDEGGLQQAAEHTSGHGFVVDITDENAVADAVNSAATALGGIDGVVNAAGIMFRGAITDVPADAWRHVLEVNLTGTYIVLRSCIQWLLKEENATAVNIASAAGLLANAPELTAYAASKGGVLNLTRALAAELAPKVRVNSVCPGMVDTAMADGQRQNVGNYALNRLAQPVEIARAVLFLTSSESSYVTGSALAADGGRSFH</sequence>
<keyword evidence="4" id="KW-1185">Reference proteome</keyword>
<evidence type="ECO:0000259" key="2">
    <source>
        <dbReference type="SMART" id="SM00822"/>
    </source>
</evidence>
<comment type="similarity">
    <text evidence="1">Belongs to the short-chain dehydrogenases/reductases (SDR) family.</text>
</comment>
<dbReference type="PROSITE" id="PS00061">
    <property type="entry name" value="ADH_SHORT"/>
    <property type="match status" value="1"/>
</dbReference>
<organism evidence="3 4">
    <name type="scientific">Rhodococcus jostii</name>
    <dbReference type="NCBI Taxonomy" id="132919"/>
    <lineage>
        <taxon>Bacteria</taxon>
        <taxon>Bacillati</taxon>
        <taxon>Actinomycetota</taxon>
        <taxon>Actinomycetes</taxon>
        <taxon>Mycobacteriales</taxon>
        <taxon>Nocardiaceae</taxon>
        <taxon>Rhodococcus</taxon>
    </lineage>
</organism>
<dbReference type="Proteomes" id="UP001185737">
    <property type="component" value="Unassembled WGS sequence"/>
</dbReference>
<dbReference type="PRINTS" id="PR00081">
    <property type="entry name" value="GDHRDH"/>
</dbReference>
<dbReference type="SMART" id="SM00822">
    <property type="entry name" value="PKS_KR"/>
    <property type="match status" value="1"/>
</dbReference>
<dbReference type="CDD" id="cd05233">
    <property type="entry name" value="SDR_c"/>
    <property type="match status" value="1"/>
</dbReference>
<reference evidence="3 4" key="1">
    <citation type="submission" date="2023-10" db="EMBL/GenBank/DDBJ databases">
        <title>Development of a sustainable strategy for remediation of hydrocarbon-contaminated territories based on the waste exchange concept.</title>
        <authorList>
            <person name="Krivoruchko A."/>
        </authorList>
    </citation>
    <scope>NUCLEOTIDE SEQUENCE [LARGE SCALE GENOMIC DNA]</scope>
    <source>
        <strain evidence="3 4">IEGM 60</strain>
    </source>
</reference>
<accession>A0ABU4CEY4</accession>
<dbReference type="InterPro" id="IPR036291">
    <property type="entry name" value="NAD(P)-bd_dom_sf"/>
</dbReference>
<dbReference type="InterPro" id="IPR002347">
    <property type="entry name" value="SDR_fam"/>
</dbReference>
<comment type="caution">
    <text evidence="3">The sequence shown here is derived from an EMBL/GenBank/DDBJ whole genome shotgun (WGS) entry which is preliminary data.</text>
</comment>
<evidence type="ECO:0000256" key="1">
    <source>
        <dbReference type="ARBA" id="ARBA00006484"/>
    </source>
</evidence>
<dbReference type="PANTHER" id="PTHR42760">
    <property type="entry name" value="SHORT-CHAIN DEHYDROGENASES/REDUCTASES FAMILY MEMBER"/>
    <property type="match status" value="1"/>
</dbReference>
<gene>
    <name evidence="3" type="ORF">R3Q59_14740</name>
</gene>
<dbReference type="SUPFAM" id="SSF51735">
    <property type="entry name" value="NAD(P)-binding Rossmann-fold domains"/>
    <property type="match status" value="1"/>
</dbReference>
<name>A0ABU4CEY4_RHOJO</name>
<dbReference type="EMBL" id="JAWLKA010000007">
    <property type="protein sequence ID" value="MDV6281767.1"/>
    <property type="molecule type" value="Genomic_DNA"/>
</dbReference>
<dbReference type="InterPro" id="IPR020904">
    <property type="entry name" value="Sc_DH/Rdtase_CS"/>
</dbReference>
<evidence type="ECO:0000313" key="3">
    <source>
        <dbReference type="EMBL" id="MDV6281767.1"/>
    </source>
</evidence>
<feature type="domain" description="Ketoreductase" evidence="2">
    <location>
        <begin position="23"/>
        <end position="201"/>
    </location>
</feature>
<dbReference type="Pfam" id="PF13561">
    <property type="entry name" value="adh_short_C2"/>
    <property type="match status" value="1"/>
</dbReference>
<proteinExistence type="inferred from homology"/>
<dbReference type="InterPro" id="IPR057326">
    <property type="entry name" value="KR_dom"/>
</dbReference>
<dbReference type="Gene3D" id="3.40.50.720">
    <property type="entry name" value="NAD(P)-binding Rossmann-like Domain"/>
    <property type="match status" value="1"/>
</dbReference>
<protein>
    <submittedName>
        <fullName evidence="3">SDR family NAD(P)-dependent oxidoreductase</fullName>
    </submittedName>
</protein>
<evidence type="ECO:0000313" key="4">
    <source>
        <dbReference type="Proteomes" id="UP001185737"/>
    </source>
</evidence>